<sequence>MTNKLLFSLFLFLPITLGLLSSTKMATAQNSTSPVNVGVVLDMDTWLGKMGLSCITMALSDFYASHSNYKTRLVLNTRDSKRDVVGAAAAALDLIKNVQVRAILGPSSSMQADFMIDLGDKAQVPIISFSATSPFLSWIQSPYFIRATQNDSSQVKAISAIVQAFGWREVVPIYAGNEFGQGIIPFLTDALTNIDVRVPYRSIIPSSATDDQILAELYNLMTMQTRIFIVHLWSTLGSRLFAKAKEVGMMDQGYIWIITDSLTDIFNELDPSVIDSMQGVIGVKPYIPQTKRRADFTIRWKKKFQRDNPNVLNAELNVFGLWAYDAATALAISVEKAGTSDLGFQNSNVSKNSTDLETFGVSQSGPDLLKTLNSITFKGLSGDFRIVNGQLQPSAYQIVNVLGNGGRGIGFWTEEHGIVKRLNLTDTSTYSTSKTNLKSIIWPGDTTSPSKGWEIPTNGKRLRIGVPVKDGFSEFVMVTRDPSMNATKVTGYCIDAFDAAMKLLPYAVPYDYIPFDKTGATYNDLVYQVYLGNFDAAVGDITIRANRSIYADFTLPYTESGVLMVVPVKDNKEKNVWVFLRPLTWELWVTSFCSFVFIGFVVWFLEHRINEDFRGPPSHEVGLIFWFSFSTMVFAQKERVVSNLARFVLIIWFFLVLILTQSYTASLASMLTVQKLQPVITDVNELLKNKDNVGYLEGSFVLGILKQLNFDETNLKVFNSPDELDELFIKGSKNGGIAAAFDEIPYIKVFLARYCSKYTTVEPTYKTDGFGFVFPIGSPLVTDVSRKVLNVTEGKTMTQIEKAWFGNQNVCPDPSTALSSNSLGLESFWGLFIIAAFAALSALVISIATFIRKNRHVLRSIDPQASTWHKIVVLARHWNRKDMESHTFRNLPGQGDRDDADSRDIVGVMEASPRGNAPEGPLGLPHNALPIANGTPPRSSFSNQTEENIHSSGEQGRPSRDYGEPDLPGQTTQDISRVVELPILHHQTSESTNQ</sequence>
<dbReference type="InterPro" id="IPR017103">
    <property type="entry name" value="Iontropic_Glu_rcpt_pln"/>
</dbReference>
<comment type="subunit">
    <text evidence="3">May form heteromers.</text>
</comment>
<keyword evidence="13" id="KW-0407">Ion channel</keyword>
<dbReference type="Gene3D" id="3.40.190.10">
    <property type="entry name" value="Periplasmic binding protein-like II"/>
    <property type="match status" value="2"/>
</dbReference>
<feature type="domain" description="Ionotropic glutamate receptor C-terminal" evidence="19">
    <location>
        <begin position="461"/>
        <end position="807"/>
    </location>
</feature>
<dbReference type="InterPro" id="IPR044440">
    <property type="entry name" value="GABAb_receptor_plant_PBP1"/>
</dbReference>
<gene>
    <name evidence="20" type="ORF">RJ640_021151</name>
</gene>
<dbReference type="SUPFAM" id="SSF53850">
    <property type="entry name" value="Periplasmic binding protein-like II"/>
    <property type="match status" value="1"/>
</dbReference>
<evidence type="ECO:0000256" key="7">
    <source>
        <dbReference type="ARBA" id="ARBA00022989"/>
    </source>
</evidence>
<evidence type="ECO:0000256" key="3">
    <source>
        <dbReference type="ARBA" id="ARBA00011095"/>
    </source>
</evidence>
<dbReference type="InterPro" id="IPR015683">
    <property type="entry name" value="Ionotropic_Glu_rcpt"/>
</dbReference>
<dbReference type="InterPro" id="IPR001828">
    <property type="entry name" value="ANF_lig-bd_rcpt"/>
</dbReference>
<dbReference type="Proteomes" id="UP001187471">
    <property type="component" value="Unassembled WGS sequence"/>
</dbReference>
<evidence type="ECO:0000256" key="12">
    <source>
        <dbReference type="ARBA" id="ARBA00023286"/>
    </source>
</evidence>
<dbReference type="GO" id="GO:0016020">
    <property type="term" value="C:membrane"/>
    <property type="evidence" value="ECO:0007669"/>
    <property type="project" value="UniProtKB-SubCell"/>
</dbReference>
<feature type="region of interest" description="Disordered" evidence="16">
    <location>
        <begin position="911"/>
        <end position="994"/>
    </location>
</feature>
<evidence type="ECO:0000256" key="14">
    <source>
        <dbReference type="ARBA" id="ARBA00049638"/>
    </source>
</evidence>
<evidence type="ECO:0000256" key="16">
    <source>
        <dbReference type="SAM" id="MobiDB-lite"/>
    </source>
</evidence>
<name>A0AA88UCG1_9ASTE</name>
<evidence type="ECO:0000256" key="2">
    <source>
        <dbReference type="ARBA" id="ARBA00008685"/>
    </source>
</evidence>
<keyword evidence="10" id="KW-0675">Receptor</keyword>
<comment type="subcellular location">
    <subcellularLocation>
        <location evidence="1">Membrane</location>
        <topology evidence="1">Multi-pass membrane protein</topology>
    </subcellularLocation>
</comment>
<proteinExistence type="inferred from homology"/>
<dbReference type="GO" id="GO:0015276">
    <property type="term" value="F:ligand-gated monoatomic ion channel activity"/>
    <property type="evidence" value="ECO:0007669"/>
    <property type="project" value="InterPro"/>
</dbReference>
<organism evidence="20 21">
    <name type="scientific">Escallonia rubra</name>
    <dbReference type="NCBI Taxonomy" id="112253"/>
    <lineage>
        <taxon>Eukaryota</taxon>
        <taxon>Viridiplantae</taxon>
        <taxon>Streptophyta</taxon>
        <taxon>Embryophyta</taxon>
        <taxon>Tracheophyta</taxon>
        <taxon>Spermatophyta</taxon>
        <taxon>Magnoliopsida</taxon>
        <taxon>eudicotyledons</taxon>
        <taxon>Gunneridae</taxon>
        <taxon>Pentapetalae</taxon>
        <taxon>asterids</taxon>
        <taxon>campanulids</taxon>
        <taxon>Escalloniales</taxon>
        <taxon>Escalloniaceae</taxon>
        <taxon>Escallonia</taxon>
    </lineage>
</organism>
<evidence type="ECO:0000256" key="9">
    <source>
        <dbReference type="ARBA" id="ARBA00023136"/>
    </source>
</evidence>
<feature type="disulfide bond" evidence="15">
    <location>
        <begin position="755"/>
        <end position="811"/>
    </location>
</feature>
<dbReference type="InterPro" id="IPR001320">
    <property type="entry name" value="Iontro_rcpt_C"/>
</dbReference>
<dbReference type="Pfam" id="PF00060">
    <property type="entry name" value="Lig_chan"/>
    <property type="match status" value="1"/>
</dbReference>
<keyword evidence="4" id="KW-0813">Transport</keyword>
<dbReference type="PANTHER" id="PTHR34836:SF1">
    <property type="entry name" value="OS09G0428600 PROTEIN"/>
    <property type="match status" value="1"/>
</dbReference>
<dbReference type="PIRSF" id="PIRSF037090">
    <property type="entry name" value="Iontro_Glu-like_rcpt_pln"/>
    <property type="match status" value="1"/>
</dbReference>
<evidence type="ECO:0000256" key="1">
    <source>
        <dbReference type="ARBA" id="ARBA00004141"/>
    </source>
</evidence>
<evidence type="ECO:0000259" key="19">
    <source>
        <dbReference type="SMART" id="SM00079"/>
    </source>
</evidence>
<evidence type="ECO:0000256" key="10">
    <source>
        <dbReference type="ARBA" id="ARBA00023170"/>
    </source>
</evidence>
<keyword evidence="21" id="KW-1185">Reference proteome</keyword>
<reference evidence="20" key="1">
    <citation type="submission" date="2022-12" db="EMBL/GenBank/DDBJ databases">
        <title>Draft genome assemblies for two species of Escallonia (Escalloniales).</title>
        <authorList>
            <person name="Chanderbali A."/>
            <person name="Dervinis C."/>
            <person name="Anghel I."/>
            <person name="Soltis D."/>
            <person name="Soltis P."/>
            <person name="Zapata F."/>
        </authorList>
    </citation>
    <scope>NUCLEOTIDE SEQUENCE</scope>
    <source>
        <strain evidence="20">UCBG92.1500</strain>
        <tissue evidence="20">Leaf</tissue>
    </source>
</reference>
<dbReference type="FunFam" id="3.40.190.10:FF:000103">
    <property type="entry name" value="Glutamate receptor"/>
    <property type="match status" value="1"/>
</dbReference>
<dbReference type="InterPro" id="IPR028082">
    <property type="entry name" value="Peripla_BP_I"/>
</dbReference>
<feature type="transmembrane region" description="Helical" evidence="17">
    <location>
        <begin position="647"/>
        <end position="668"/>
    </location>
</feature>
<keyword evidence="12" id="KW-1071">Ligand-gated ion channel</keyword>
<keyword evidence="9 17" id="KW-0472">Membrane</keyword>
<keyword evidence="6 18" id="KW-0732">Signal</keyword>
<evidence type="ECO:0000256" key="5">
    <source>
        <dbReference type="ARBA" id="ARBA00022692"/>
    </source>
</evidence>
<dbReference type="PANTHER" id="PTHR34836">
    <property type="entry name" value="OS06G0188250 PROTEIN"/>
    <property type="match status" value="1"/>
</dbReference>
<feature type="transmembrane region" description="Helical" evidence="17">
    <location>
        <begin position="828"/>
        <end position="851"/>
    </location>
</feature>
<keyword evidence="7 17" id="KW-1133">Transmembrane helix</keyword>
<feature type="compositionally biased region" description="Polar residues" evidence="16">
    <location>
        <begin position="936"/>
        <end position="954"/>
    </location>
</feature>
<accession>A0AA88UCG1</accession>
<protein>
    <recommendedName>
        <fullName evidence="19">Ionotropic glutamate receptor C-terminal domain-containing protein</fullName>
    </recommendedName>
</protein>
<evidence type="ECO:0000313" key="20">
    <source>
        <dbReference type="EMBL" id="KAK2979245.1"/>
    </source>
</evidence>
<dbReference type="Gene3D" id="3.40.50.2300">
    <property type="match status" value="2"/>
</dbReference>
<comment type="function">
    <text evidence="14">Glutamate-gated receptor that probably acts as a non-selective cation channel. May be involved in light-signal transduction and calcium homeostasis via the regulation of calcium influx into cells.</text>
</comment>
<keyword evidence="11" id="KW-0325">Glycoprotein</keyword>
<evidence type="ECO:0000256" key="8">
    <source>
        <dbReference type="ARBA" id="ARBA00023065"/>
    </source>
</evidence>
<dbReference type="FunFam" id="1.10.287.70:FF:000037">
    <property type="entry name" value="Glutamate receptor"/>
    <property type="match status" value="1"/>
</dbReference>
<dbReference type="CDD" id="cd19990">
    <property type="entry name" value="PBP1_GABAb_receptor_plant"/>
    <property type="match status" value="1"/>
</dbReference>
<comment type="similarity">
    <text evidence="2">Belongs to the glutamate-gated ion channel (TC 1.A.10.1) family.</text>
</comment>
<evidence type="ECO:0000256" key="18">
    <source>
        <dbReference type="SAM" id="SignalP"/>
    </source>
</evidence>
<dbReference type="SUPFAM" id="SSF53822">
    <property type="entry name" value="Periplasmic binding protein-like I"/>
    <property type="match status" value="1"/>
</dbReference>
<keyword evidence="8" id="KW-0406">Ion transport</keyword>
<dbReference type="FunFam" id="3.40.50.2300:FF:000195">
    <property type="entry name" value="Glutamate receptor"/>
    <property type="match status" value="1"/>
</dbReference>
<evidence type="ECO:0000256" key="11">
    <source>
        <dbReference type="ARBA" id="ARBA00023180"/>
    </source>
</evidence>
<evidence type="ECO:0000256" key="6">
    <source>
        <dbReference type="ARBA" id="ARBA00022729"/>
    </source>
</evidence>
<keyword evidence="5 17" id="KW-0812">Transmembrane</keyword>
<dbReference type="FunFam" id="3.40.50.2300:FF:000169">
    <property type="entry name" value="Glutamate receptor"/>
    <property type="match status" value="1"/>
</dbReference>
<dbReference type="SMART" id="SM00079">
    <property type="entry name" value="PBPe"/>
    <property type="match status" value="1"/>
</dbReference>
<evidence type="ECO:0000256" key="15">
    <source>
        <dbReference type="PIRSR" id="PIRSR037090-50"/>
    </source>
</evidence>
<dbReference type="Pfam" id="PF10613">
    <property type="entry name" value="Lig_chan-Glu_bd"/>
    <property type="match status" value="1"/>
</dbReference>
<comment type="caution">
    <text evidence="20">The sequence shown here is derived from an EMBL/GenBank/DDBJ whole genome shotgun (WGS) entry which is preliminary data.</text>
</comment>
<dbReference type="InterPro" id="IPR019594">
    <property type="entry name" value="Glu/Gly-bd"/>
</dbReference>
<evidence type="ECO:0000256" key="17">
    <source>
        <dbReference type="SAM" id="Phobius"/>
    </source>
</evidence>
<dbReference type="AlphaFoldDB" id="A0AA88UCG1"/>
<keyword evidence="15" id="KW-1015">Disulfide bond</keyword>
<dbReference type="Pfam" id="PF01094">
    <property type="entry name" value="ANF_receptor"/>
    <property type="match status" value="1"/>
</dbReference>
<evidence type="ECO:0000256" key="4">
    <source>
        <dbReference type="ARBA" id="ARBA00022448"/>
    </source>
</evidence>
<dbReference type="Gene3D" id="1.10.287.70">
    <property type="match status" value="1"/>
</dbReference>
<dbReference type="EMBL" id="JAVXUO010001781">
    <property type="protein sequence ID" value="KAK2979245.1"/>
    <property type="molecule type" value="Genomic_DNA"/>
</dbReference>
<feature type="signal peptide" evidence="18">
    <location>
        <begin position="1"/>
        <end position="18"/>
    </location>
</feature>
<dbReference type="CDD" id="cd13686">
    <property type="entry name" value="GluR_Plant"/>
    <property type="match status" value="1"/>
</dbReference>
<feature type="chain" id="PRO_5041717348" description="Ionotropic glutamate receptor C-terminal domain-containing protein" evidence="18">
    <location>
        <begin position="19"/>
        <end position="994"/>
    </location>
</feature>
<evidence type="ECO:0000313" key="21">
    <source>
        <dbReference type="Proteomes" id="UP001187471"/>
    </source>
</evidence>
<evidence type="ECO:0000256" key="13">
    <source>
        <dbReference type="ARBA" id="ARBA00023303"/>
    </source>
</evidence>
<feature type="transmembrane region" description="Helical" evidence="17">
    <location>
        <begin position="587"/>
        <end position="605"/>
    </location>
</feature>
<dbReference type="FunFam" id="3.40.190.10:FF:000195">
    <property type="entry name" value="Glutamate receptor 2.7"/>
    <property type="match status" value="1"/>
</dbReference>